<accession>A0A813SSU7</accession>
<feature type="domain" description="Palmitoyltransferase DHHC" evidence="8">
    <location>
        <begin position="144"/>
        <end position="269"/>
    </location>
</feature>
<dbReference type="InterPro" id="IPR039859">
    <property type="entry name" value="PFA4/ZDH16/20/ERF2-like"/>
</dbReference>
<dbReference type="PROSITE" id="PS50216">
    <property type="entry name" value="DHHC"/>
    <property type="match status" value="1"/>
</dbReference>
<keyword evidence="5 7" id="KW-0472">Membrane</keyword>
<keyword evidence="4 7" id="KW-1133">Transmembrane helix</keyword>
<dbReference type="GO" id="GO:0019706">
    <property type="term" value="F:protein-cysteine S-palmitoyltransferase activity"/>
    <property type="evidence" value="ECO:0007669"/>
    <property type="project" value="UniProtKB-EC"/>
</dbReference>
<evidence type="ECO:0000259" key="8">
    <source>
        <dbReference type="Pfam" id="PF01529"/>
    </source>
</evidence>
<feature type="transmembrane region" description="Helical" evidence="7">
    <location>
        <begin position="91"/>
        <end position="112"/>
    </location>
</feature>
<dbReference type="EC" id="2.3.1.225" evidence="7"/>
<evidence type="ECO:0000256" key="1">
    <source>
        <dbReference type="ARBA" id="ARBA00004141"/>
    </source>
</evidence>
<dbReference type="PANTHER" id="PTHR12246">
    <property type="entry name" value="PALMITOYLTRANSFERASE ZDHHC16"/>
    <property type="match status" value="1"/>
</dbReference>
<gene>
    <name evidence="9" type="ORF">EDS130_LOCUS4891</name>
</gene>
<comment type="similarity">
    <text evidence="7">Belongs to the DHHC palmitoyltransferase family.</text>
</comment>
<dbReference type="EMBL" id="CAJNOJ010000013">
    <property type="protein sequence ID" value="CAF0801823.1"/>
    <property type="molecule type" value="Genomic_DNA"/>
</dbReference>
<dbReference type="Pfam" id="PF01529">
    <property type="entry name" value="DHHC"/>
    <property type="match status" value="1"/>
</dbReference>
<organism evidence="9 10">
    <name type="scientific">Adineta ricciae</name>
    <name type="common">Rotifer</name>
    <dbReference type="NCBI Taxonomy" id="249248"/>
    <lineage>
        <taxon>Eukaryota</taxon>
        <taxon>Metazoa</taxon>
        <taxon>Spiralia</taxon>
        <taxon>Gnathifera</taxon>
        <taxon>Rotifera</taxon>
        <taxon>Eurotatoria</taxon>
        <taxon>Bdelloidea</taxon>
        <taxon>Adinetida</taxon>
        <taxon>Adinetidae</taxon>
        <taxon>Adineta</taxon>
    </lineage>
</organism>
<evidence type="ECO:0000256" key="6">
    <source>
        <dbReference type="ARBA" id="ARBA00023315"/>
    </source>
</evidence>
<evidence type="ECO:0000313" key="9">
    <source>
        <dbReference type="EMBL" id="CAF0801823.1"/>
    </source>
</evidence>
<comment type="domain">
    <text evidence="7">The DHHC domain is required for palmitoyltransferase activity.</text>
</comment>
<dbReference type="GO" id="GO:0016020">
    <property type="term" value="C:membrane"/>
    <property type="evidence" value="ECO:0007669"/>
    <property type="project" value="UniProtKB-SubCell"/>
</dbReference>
<comment type="caution">
    <text evidence="9">The sequence shown here is derived from an EMBL/GenBank/DDBJ whole genome shotgun (WGS) entry which is preliminary data.</text>
</comment>
<evidence type="ECO:0000256" key="5">
    <source>
        <dbReference type="ARBA" id="ARBA00023136"/>
    </source>
</evidence>
<comment type="catalytic activity">
    <reaction evidence="7">
        <text>L-cysteinyl-[protein] + hexadecanoyl-CoA = S-hexadecanoyl-L-cysteinyl-[protein] + CoA</text>
        <dbReference type="Rhea" id="RHEA:36683"/>
        <dbReference type="Rhea" id="RHEA-COMP:10131"/>
        <dbReference type="Rhea" id="RHEA-COMP:11032"/>
        <dbReference type="ChEBI" id="CHEBI:29950"/>
        <dbReference type="ChEBI" id="CHEBI:57287"/>
        <dbReference type="ChEBI" id="CHEBI:57379"/>
        <dbReference type="ChEBI" id="CHEBI:74151"/>
        <dbReference type="EC" id="2.3.1.225"/>
    </reaction>
</comment>
<name>A0A813SSU7_ADIRI</name>
<evidence type="ECO:0000256" key="7">
    <source>
        <dbReference type="RuleBase" id="RU079119"/>
    </source>
</evidence>
<sequence>MPSTRLLSRSDEINSFVEGEVIVEDVIPHSKIGDGGNECICSCTCSACPTLFEWCIKDALGISCNFTTCCLFLYGQFVMIFVVLIPNNYSLANYIHFVLLHCLEFLALSSYYRTMFTNPGAVPLNDATPEKLRSYSHGTTVYRCTECQSVKPPRAHHCRICQRCIKRMDHHCMFVNNCVGQNNQKYFILFTSYTCIISMYTLIILYYHLTNCVATNWTACPAWSPPMTFVFVILLGLESFGFFIFTAVMTTIQFYCIYTDTTGIEFFKGKRRSSRSSMSFLCALKTVFGSRVGLQWLSPFSRPMNYITQNDEHITFDV</sequence>
<dbReference type="AlphaFoldDB" id="A0A813SSU7"/>
<evidence type="ECO:0000256" key="2">
    <source>
        <dbReference type="ARBA" id="ARBA00022679"/>
    </source>
</evidence>
<dbReference type="Proteomes" id="UP000663852">
    <property type="component" value="Unassembled WGS sequence"/>
</dbReference>
<keyword evidence="2 7" id="KW-0808">Transferase</keyword>
<feature type="transmembrane region" description="Helical" evidence="7">
    <location>
        <begin position="186"/>
        <end position="209"/>
    </location>
</feature>
<dbReference type="OrthoDB" id="331948at2759"/>
<reference evidence="9" key="1">
    <citation type="submission" date="2021-02" db="EMBL/GenBank/DDBJ databases">
        <authorList>
            <person name="Nowell W R."/>
        </authorList>
    </citation>
    <scope>NUCLEOTIDE SEQUENCE</scope>
</reference>
<comment type="subcellular location">
    <subcellularLocation>
        <location evidence="1">Membrane</location>
        <topology evidence="1">Multi-pass membrane protein</topology>
    </subcellularLocation>
</comment>
<keyword evidence="3 7" id="KW-0812">Transmembrane</keyword>
<evidence type="ECO:0000256" key="3">
    <source>
        <dbReference type="ARBA" id="ARBA00022692"/>
    </source>
</evidence>
<feature type="transmembrane region" description="Helical" evidence="7">
    <location>
        <begin position="229"/>
        <end position="257"/>
    </location>
</feature>
<feature type="transmembrane region" description="Helical" evidence="7">
    <location>
        <begin position="66"/>
        <end position="85"/>
    </location>
</feature>
<proteinExistence type="inferred from homology"/>
<dbReference type="InterPro" id="IPR001594">
    <property type="entry name" value="Palmitoyltrfase_DHHC"/>
</dbReference>
<evidence type="ECO:0000256" key="4">
    <source>
        <dbReference type="ARBA" id="ARBA00022989"/>
    </source>
</evidence>
<keyword evidence="6 7" id="KW-0012">Acyltransferase</keyword>
<evidence type="ECO:0000313" key="10">
    <source>
        <dbReference type="Proteomes" id="UP000663852"/>
    </source>
</evidence>
<protein>
    <recommendedName>
        <fullName evidence="7">Palmitoyltransferase</fullName>
        <ecNumber evidence="7">2.3.1.225</ecNumber>
    </recommendedName>
</protein>